<feature type="compositionally biased region" description="Basic and acidic residues" evidence="1">
    <location>
        <begin position="461"/>
        <end position="542"/>
    </location>
</feature>
<dbReference type="GeneID" id="25907307"/>
<feature type="compositionally biased region" description="Polar residues" evidence="1">
    <location>
        <begin position="687"/>
        <end position="706"/>
    </location>
</feature>
<keyword evidence="3" id="KW-1185">Reference proteome</keyword>
<feature type="compositionally biased region" description="Basic and acidic residues" evidence="1">
    <location>
        <begin position="1"/>
        <end position="16"/>
    </location>
</feature>
<feature type="region of interest" description="Disordered" evidence="1">
    <location>
        <begin position="1"/>
        <end position="710"/>
    </location>
</feature>
<feature type="non-terminal residue" evidence="2">
    <location>
        <position position="1284"/>
    </location>
</feature>
<dbReference type="SUPFAM" id="SSF47954">
    <property type="entry name" value="Cyclin-like"/>
    <property type="match status" value="2"/>
</dbReference>
<sequence>MGDDPKPGDTEQDRPPSNHPRPSDTTNVRFQSGTPETSRVPPSHSNPAKISSNTKNNGYNSNRPQVNSSTSHSTSNPVYTSTSASKPVKAMNITSSNSCTSDSSTLASNNMDAKPPISTSVSTSNKAIMGTTNSSVSGSAAAKTSDGQGQEKRVSEAISAGQRDEGLARKIVKLGSPSSSEIRSDSNSKPNMSIGSIKVTSISGDGNPKANPISHFTSIDGTAGDAPRFPTSSSSSKIPSLTSDGPDTSKAISNSTGDNRGDLRSSSANNAPDVGRKSIGGAPRESDTKGEKVKREDDAGKSSSGPHIINTTGNSRVTTSSVTSSTATPKVKDGESREVVTKTSLVGSDNSKRANESGDASRKSNSTGGETGRKDFANRNSMDRREGGSGDPTRKENVVGDLSGRDKEREKERDREKSRPRDKSKYKDRDRKDRDRDSHDRRKDRERERDGGSSSSINRTSTERKDAGRSSDDGRDPTRDSVDRRDSSKEGYDKKYKDSREYREKKEVRERERAYNSKRDGDPQRDNIRDRDRERAYGDAERIPSLQAKIRNEREKGENTKDEPTSSNRFIDIAKAASRSNSNISSGNSNGKSVRVGKDKNTTRTHTPTTTGSSALSSRVAPQAVPTGAREAESKSEGKAGKNPNAPSISSGPMKGGKRSPSPTTNFTEFTSAYPTSADSGVVGHSNVHSGSGTVTSDKNSKNASGESEDDNVVAFRKGMSIIKDWCDKMRFSTKVYDTCETNLELVAGTHYLKIDLVENLAAIIFISARMCGVAVRYKEIAHMSGVPVKMLNHAEKLLKREAKLPTPDPPAALDTIKRFLNNVKLPSEIFNACMVVCTRAWEIVATRGKCPISLATGVLVLICQCPEKDVVRVSNVSITTIKNAVQQLSQYKETLLEGLEVTSRPDIFKNQAETYYGKPDNANYLELDQVPSRDYEELDDDGHAAECKNPPDDSGSIVKRSGVRGQGDEGSKHEPLEKLNAEPMLTERKYRSSTTDTKENKTVPELNGTGEDVRQSKRSSKSSKSKHDKTTIVSMIDRSPSEQEAAEALISGLKRRLSQSFIPEDNDDLTAQNESTQAAFVLVALSGPRYRKVQDTHTLQWSLPASILDKSRPVPLLERLPQSQFAQMLQSRIRGQPNGKPSRERGPRIGDYGRNSMKMNSVPPPGKIRSSKHAPEEPPVKKRRGRRSKLEKEKEIMESKHRTHSSSKAQKRALKEQQKLLQQQQMQEQQQQQQGQPPMGHPQQQMPIQMQPGKGLPPQQSRPGPPLPIQQQQQPPSQQQQPQ</sequence>
<feature type="region of interest" description="Disordered" evidence="1">
    <location>
        <begin position="1132"/>
        <end position="1284"/>
    </location>
</feature>
<feature type="compositionally biased region" description="Basic residues" evidence="1">
    <location>
        <begin position="1202"/>
        <end position="1213"/>
    </location>
</feature>
<name>A0A0L0FWA3_9EUKA</name>
<evidence type="ECO:0000256" key="1">
    <source>
        <dbReference type="SAM" id="MobiDB-lite"/>
    </source>
</evidence>
<dbReference type="Gene3D" id="1.10.472.10">
    <property type="entry name" value="Cyclin-like"/>
    <property type="match status" value="2"/>
</dbReference>
<accession>A0A0L0FWA3</accession>
<feature type="compositionally biased region" description="Polar residues" evidence="1">
    <location>
        <begin position="43"/>
        <end position="85"/>
    </location>
</feature>
<feature type="compositionally biased region" description="Basic and acidic residues" evidence="1">
    <location>
        <begin position="284"/>
        <end position="300"/>
    </location>
</feature>
<feature type="compositionally biased region" description="Basic and acidic residues" evidence="1">
    <location>
        <begin position="630"/>
        <end position="640"/>
    </location>
</feature>
<dbReference type="EMBL" id="KQ242099">
    <property type="protein sequence ID" value="KNC80851.1"/>
    <property type="molecule type" value="Genomic_DNA"/>
</dbReference>
<dbReference type="Proteomes" id="UP000054560">
    <property type="component" value="Unassembled WGS sequence"/>
</dbReference>
<protein>
    <recommendedName>
        <fullName evidence="4">Cyclin-like domain-containing protein</fullName>
    </recommendedName>
</protein>
<proteinExistence type="predicted"/>
<evidence type="ECO:0000313" key="3">
    <source>
        <dbReference type="Proteomes" id="UP000054560"/>
    </source>
</evidence>
<feature type="compositionally biased region" description="Basic and acidic residues" evidence="1">
    <location>
        <begin position="330"/>
        <end position="340"/>
    </location>
</feature>
<evidence type="ECO:0008006" key="4">
    <source>
        <dbReference type="Google" id="ProtNLM"/>
    </source>
</evidence>
<feature type="compositionally biased region" description="Low complexity" evidence="1">
    <location>
        <begin position="1220"/>
        <end position="1263"/>
    </location>
</feature>
<dbReference type="CDD" id="cd00043">
    <property type="entry name" value="CYCLIN_SF"/>
    <property type="match status" value="1"/>
</dbReference>
<dbReference type="OrthoDB" id="25790at2759"/>
<feature type="compositionally biased region" description="Low complexity" evidence="1">
    <location>
        <begin position="232"/>
        <end position="243"/>
    </location>
</feature>
<feature type="compositionally biased region" description="Basic and acidic residues" evidence="1">
    <location>
        <begin position="967"/>
        <end position="1003"/>
    </location>
</feature>
<evidence type="ECO:0000313" key="2">
    <source>
        <dbReference type="EMBL" id="KNC80851.1"/>
    </source>
</evidence>
<dbReference type="InterPro" id="IPR036915">
    <property type="entry name" value="Cyclin-like_sf"/>
</dbReference>
<feature type="compositionally biased region" description="Polar residues" evidence="1">
    <location>
        <begin position="250"/>
        <end position="270"/>
    </location>
</feature>
<feature type="compositionally biased region" description="Basic and acidic residues" evidence="1">
    <location>
        <begin position="1189"/>
        <end position="1201"/>
    </location>
</feature>
<feature type="compositionally biased region" description="Polar residues" evidence="1">
    <location>
        <begin position="661"/>
        <end position="679"/>
    </location>
</feature>
<feature type="compositionally biased region" description="Polar residues" evidence="1">
    <location>
        <begin position="176"/>
        <end position="204"/>
    </location>
</feature>
<feature type="compositionally biased region" description="Polar residues" evidence="1">
    <location>
        <begin position="117"/>
        <end position="138"/>
    </location>
</feature>
<feature type="compositionally biased region" description="Basic and acidic residues" evidence="1">
    <location>
        <begin position="350"/>
        <end position="362"/>
    </location>
</feature>
<reference evidence="2 3" key="1">
    <citation type="submission" date="2011-02" db="EMBL/GenBank/DDBJ databases">
        <title>The Genome Sequence of Sphaeroforma arctica JP610.</title>
        <authorList>
            <consortium name="The Broad Institute Genome Sequencing Platform"/>
            <person name="Russ C."/>
            <person name="Cuomo C."/>
            <person name="Young S.K."/>
            <person name="Zeng Q."/>
            <person name="Gargeya S."/>
            <person name="Alvarado L."/>
            <person name="Berlin A."/>
            <person name="Chapman S.B."/>
            <person name="Chen Z."/>
            <person name="Freedman E."/>
            <person name="Gellesch M."/>
            <person name="Goldberg J."/>
            <person name="Griggs A."/>
            <person name="Gujja S."/>
            <person name="Heilman E."/>
            <person name="Heiman D."/>
            <person name="Howarth C."/>
            <person name="Mehta T."/>
            <person name="Neiman D."/>
            <person name="Pearson M."/>
            <person name="Roberts A."/>
            <person name="Saif S."/>
            <person name="Shea T."/>
            <person name="Shenoy N."/>
            <person name="Sisk P."/>
            <person name="Stolte C."/>
            <person name="Sykes S."/>
            <person name="White J."/>
            <person name="Yandava C."/>
            <person name="Burger G."/>
            <person name="Gray M.W."/>
            <person name="Holland P.W.H."/>
            <person name="King N."/>
            <person name="Lang F.B.F."/>
            <person name="Roger A.J."/>
            <person name="Ruiz-Trillo I."/>
            <person name="Haas B."/>
            <person name="Nusbaum C."/>
            <person name="Birren B."/>
        </authorList>
    </citation>
    <scope>NUCLEOTIDE SEQUENCE [LARGE SCALE GENOMIC DNA]</scope>
    <source>
        <strain evidence="2 3">JP610</strain>
    </source>
</reference>
<feature type="compositionally biased region" description="Basic residues" evidence="1">
    <location>
        <begin position="1017"/>
        <end position="1028"/>
    </location>
</feature>
<feature type="compositionally biased region" description="Basic and acidic residues" evidence="1">
    <location>
        <begin position="935"/>
        <end position="952"/>
    </location>
</feature>
<organism evidence="2 3">
    <name type="scientific">Sphaeroforma arctica JP610</name>
    <dbReference type="NCBI Taxonomy" id="667725"/>
    <lineage>
        <taxon>Eukaryota</taxon>
        <taxon>Ichthyosporea</taxon>
        <taxon>Ichthyophonida</taxon>
        <taxon>Sphaeroforma</taxon>
    </lineage>
</organism>
<feature type="compositionally biased region" description="Low complexity" evidence="1">
    <location>
        <begin position="310"/>
        <end position="328"/>
    </location>
</feature>
<feature type="region of interest" description="Disordered" evidence="1">
    <location>
        <begin position="935"/>
        <end position="1044"/>
    </location>
</feature>
<dbReference type="STRING" id="667725.A0A0L0FWA3"/>
<feature type="compositionally biased region" description="Low complexity" evidence="1">
    <location>
        <begin position="573"/>
        <end position="593"/>
    </location>
</feature>
<feature type="compositionally biased region" description="Low complexity" evidence="1">
    <location>
        <begin position="92"/>
        <end position="109"/>
    </location>
</feature>
<feature type="compositionally biased region" description="Basic and acidic residues" evidence="1">
    <location>
        <begin position="371"/>
        <end position="451"/>
    </location>
</feature>
<feature type="compositionally biased region" description="Low complexity" evidence="1">
    <location>
        <begin position="1270"/>
        <end position="1284"/>
    </location>
</feature>
<feature type="compositionally biased region" description="Basic and acidic residues" evidence="1">
    <location>
        <begin position="550"/>
        <end position="564"/>
    </location>
</feature>
<feature type="compositionally biased region" description="Polar residues" evidence="1">
    <location>
        <begin position="23"/>
        <end position="37"/>
    </location>
</feature>
<gene>
    <name evidence="2" type="ORF">SARC_06803</name>
</gene>
<dbReference type="RefSeq" id="XP_014154753.1">
    <property type="nucleotide sequence ID" value="XM_014299278.1"/>
</dbReference>